<organism evidence="9 10">
    <name type="scientific">Niallia endozanthoxylica</name>
    <dbReference type="NCBI Taxonomy" id="2036016"/>
    <lineage>
        <taxon>Bacteria</taxon>
        <taxon>Bacillati</taxon>
        <taxon>Bacillota</taxon>
        <taxon>Bacilli</taxon>
        <taxon>Bacillales</taxon>
        <taxon>Bacillaceae</taxon>
        <taxon>Niallia</taxon>
    </lineage>
</organism>
<evidence type="ECO:0000256" key="5">
    <source>
        <dbReference type="ARBA" id="ARBA00023163"/>
    </source>
</evidence>
<evidence type="ECO:0000256" key="1">
    <source>
        <dbReference type="ARBA" id="ARBA00004496"/>
    </source>
</evidence>
<dbReference type="Proteomes" id="UP000326671">
    <property type="component" value="Unassembled WGS sequence"/>
</dbReference>
<gene>
    <name evidence="9" type="ORF">F4V44_03360</name>
</gene>
<dbReference type="EMBL" id="VYKL01000009">
    <property type="protein sequence ID" value="KAA9029115.1"/>
    <property type="molecule type" value="Genomic_DNA"/>
</dbReference>
<comment type="subcellular location">
    <subcellularLocation>
        <location evidence="1">Cytoplasm</location>
    </subcellularLocation>
</comment>
<dbReference type="InterPro" id="IPR001789">
    <property type="entry name" value="Sig_transdc_resp-reg_receiver"/>
</dbReference>
<dbReference type="InterPro" id="IPR039420">
    <property type="entry name" value="WalR-like"/>
</dbReference>
<evidence type="ECO:0000256" key="2">
    <source>
        <dbReference type="ARBA" id="ARBA00022553"/>
    </source>
</evidence>
<dbReference type="PANTHER" id="PTHR43214">
    <property type="entry name" value="TWO-COMPONENT RESPONSE REGULATOR"/>
    <property type="match status" value="1"/>
</dbReference>
<keyword evidence="3" id="KW-0805">Transcription regulation</keyword>
<evidence type="ECO:0000259" key="7">
    <source>
        <dbReference type="PROSITE" id="PS50043"/>
    </source>
</evidence>
<keyword evidence="10" id="KW-1185">Reference proteome</keyword>
<keyword evidence="2 6" id="KW-0597">Phosphoprotein</keyword>
<dbReference type="InterPro" id="IPR000792">
    <property type="entry name" value="Tscrpt_reg_LuxR_C"/>
</dbReference>
<dbReference type="Gene3D" id="3.40.50.2300">
    <property type="match status" value="1"/>
</dbReference>
<dbReference type="Pfam" id="PF00196">
    <property type="entry name" value="GerE"/>
    <property type="match status" value="1"/>
</dbReference>
<dbReference type="SUPFAM" id="SSF46894">
    <property type="entry name" value="C-terminal effector domain of the bipartite response regulators"/>
    <property type="match status" value="1"/>
</dbReference>
<sequence>MKNLRILIVDDHPMFCHGVKTLLESKQGFEVVGEATNGKEAVELAKTLQPDVVLMDIRMPGLNGIEATRQITSLQLNIKVLIVTMFEDDASVFTAMRVGARGYILKDADRDEILRAIRAIGEGEAIFSPEIASRLIEYFSTANPATREEAFPDLSAREREVLYMIADGANNAKIAESLNLSKKTVANYITIIMNKLQVQDRDEAIRLAREARRL</sequence>
<evidence type="ECO:0000313" key="9">
    <source>
        <dbReference type="EMBL" id="KAA9029115.1"/>
    </source>
</evidence>
<name>A0A5J5I0F0_9BACI</name>
<dbReference type="SMART" id="SM00421">
    <property type="entry name" value="HTH_LUXR"/>
    <property type="match status" value="1"/>
</dbReference>
<dbReference type="GO" id="GO:0003677">
    <property type="term" value="F:DNA binding"/>
    <property type="evidence" value="ECO:0007669"/>
    <property type="project" value="UniProtKB-KW"/>
</dbReference>
<evidence type="ECO:0000256" key="4">
    <source>
        <dbReference type="ARBA" id="ARBA00023125"/>
    </source>
</evidence>
<reference evidence="9 10" key="1">
    <citation type="submission" date="2019-09" db="EMBL/GenBank/DDBJ databases">
        <title>Whole genome sequences of isolates from the Mars Exploration Rovers.</title>
        <authorList>
            <person name="Seuylemezian A."/>
            <person name="Vaishampayan P."/>
        </authorList>
    </citation>
    <scope>NUCLEOTIDE SEQUENCE [LARGE SCALE GENOMIC DNA]</scope>
    <source>
        <strain evidence="9 10">MER_TA_151</strain>
    </source>
</reference>
<dbReference type="CDD" id="cd17535">
    <property type="entry name" value="REC_NarL-like"/>
    <property type="match status" value="1"/>
</dbReference>
<dbReference type="InterPro" id="IPR058245">
    <property type="entry name" value="NreC/VraR/RcsB-like_REC"/>
</dbReference>
<accession>A0A5J5I0F0</accession>
<feature type="domain" description="Response regulatory" evidence="8">
    <location>
        <begin position="5"/>
        <end position="121"/>
    </location>
</feature>
<comment type="caution">
    <text evidence="9">The sequence shown here is derived from an EMBL/GenBank/DDBJ whole genome shotgun (WGS) entry which is preliminary data.</text>
</comment>
<dbReference type="CDD" id="cd06170">
    <property type="entry name" value="LuxR_C_like"/>
    <property type="match status" value="1"/>
</dbReference>
<dbReference type="SMART" id="SM00448">
    <property type="entry name" value="REC"/>
    <property type="match status" value="1"/>
</dbReference>
<feature type="domain" description="HTH luxR-type" evidence="7">
    <location>
        <begin position="147"/>
        <end position="212"/>
    </location>
</feature>
<feature type="modified residue" description="4-aspartylphosphate" evidence="6">
    <location>
        <position position="56"/>
    </location>
</feature>
<dbReference type="RefSeq" id="WP_150438580.1">
    <property type="nucleotide sequence ID" value="NZ_VYKL01000009.1"/>
</dbReference>
<dbReference type="OrthoDB" id="9779069at2"/>
<keyword evidence="4" id="KW-0238">DNA-binding</keyword>
<dbReference type="PRINTS" id="PR00038">
    <property type="entry name" value="HTHLUXR"/>
</dbReference>
<keyword evidence="5" id="KW-0804">Transcription</keyword>
<evidence type="ECO:0000256" key="3">
    <source>
        <dbReference type="ARBA" id="ARBA00023015"/>
    </source>
</evidence>
<dbReference type="PROSITE" id="PS50043">
    <property type="entry name" value="HTH_LUXR_2"/>
    <property type="match status" value="1"/>
</dbReference>
<dbReference type="AlphaFoldDB" id="A0A5J5I0F0"/>
<protein>
    <submittedName>
        <fullName evidence="9">Response regulator transcription factor</fullName>
    </submittedName>
</protein>
<dbReference type="GO" id="GO:0000160">
    <property type="term" value="P:phosphorelay signal transduction system"/>
    <property type="evidence" value="ECO:0007669"/>
    <property type="project" value="InterPro"/>
</dbReference>
<dbReference type="InterPro" id="IPR011006">
    <property type="entry name" value="CheY-like_superfamily"/>
</dbReference>
<proteinExistence type="predicted"/>
<dbReference type="InterPro" id="IPR016032">
    <property type="entry name" value="Sig_transdc_resp-reg_C-effctor"/>
</dbReference>
<dbReference type="PROSITE" id="PS50110">
    <property type="entry name" value="RESPONSE_REGULATORY"/>
    <property type="match status" value="1"/>
</dbReference>
<dbReference type="GO" id="GO:0006355">
    <property type="term" value="P:regulation of DNA-templated transcription"/>
    <property type="evidence" value="ECO:0007669"/>
    <property type="project" value="InterPro"/>
</dbReference>
<evidence type="ECO:0000256" key="6">
    <source>
        <dbReference type="PROSITE-ProRule" id="PRU00169"/>
    </source>
</evidence>
<dbReference type="GO" id="GO:0005737">
    <property type="term" value="C:cytoplasm"/>
    <property type="evidence" value="ECO:0007669"/>
    <property type="project" value="UniProtKB-SubCell"/>
</dbReference>
<dbReference type="Pfam" id="PF00072">
    <property type="entry name" value="Response_reg"/>
    <property type="match status" value="1"/>
</dbReference>
<dbReference type="SUPFAM" id="SSF52172">
    <property type="entry name" value="CheY-like"/>
    <property type="match status" value="1"/>
</dbReference>
<evidence type="ECO:0000259" key="8">
    <source>
        <dbReference type="PROSITE" id="PS50110"/>
    </source>
</evidence>
<evidence type="ECO:0000313" key="10">
    <source>
        <dbReference type="Proteomes" id="UP000326671"/>
    </source>
</evidence>